<comment type="subunit">
    <text evidence="6">Component of the lipopolysaccharide transport and assembly complex. Interacts with LptD.</text>
</comment>
<dbReference type="EMBL" id="CP063982">
    <property type="protein sequence ID" value="UOD49544.1"/>
    <property type="molecule type" value="Genomic_DNA"/>
</dbReference>
<keyword evidence="8" id="KW-1185">Reference proteome</keyword>
<dbReference type="Proteomes" id="UP000831607">
    <property type="component" value="Chromosome"/>
</dbReference>
<comment type="subcellular location">
    <subcellularLocation>
        <location evidence="6">Cell outer membrane</location>
        <topology evidence="6">Lipid-anchor</topology>
    </subcellularLocation>
</comment>
<keyword evidence="1 6" id="KW-0732">Signal</keyword>
<keyword evidence="3 6" id="KW-0564">Palmitate</keyword>
<dbReference type="InterPro" id="IPR007485">
    <property type="entry name" value="LPS_assembly_LptE"/>
</dbReference>
<gene>
    <name evidence="6" type="primary">lptE</name>
    <name evidence="7" type="ORF">DHf2319_08655</name>
</gene>
<dbReference type="PANTHER" id="PTHR38098:SF1">
    <property type="entry name" value="LPS-ASSEMBLY LIPOPROTEIN LPTE"/>
    <property type="match status" value="1"/>
</dbReference>
<dbReference type="HAMAP" id="MF_01186">
    <property type="entry name" value="LPS_assembly_LptE"/>
    <property type="match status" value="1"/>
</dbReference>
<evidence type="ECO:0000256" key="4">
    <source>
        <dbReference type="ARBA" id="ARBA00023237"/>
    </source>
</evidence>
<dbReference type="PROSITE" id="PS51257">
    <property type="entry name" value="PROKAR_LIPOPROTEIN"/>
    <property type="match status" value="1"/>
</dbReference>
<dbReference type="Gene3D" id="3.30.160.150">
    <property type="entry name" value="Lipoprotein like domain"/>
    <property type="match status" value="1"/>
</dbReference>
<evidence type="ECO:0000256" key="5">
    <source>
        <dbReference type="ARBA" id="ARBA00023288"/>
    </source>
</evidence>
<dbReference type="RefSeq" id="WP_243477771.1">
    <property type="nucleotide sequence ID" value="NZ_CP063982.1"/>
</dbReference>
<reference evidence="7 8" key="1">
    <citation type="submission" date="2020-11" db="EMBL/GenBank/DDBJ databases">
        <title>Algicoccus daihaiensis sp.nov., isolated from Daihai Lake in Inner Mongolia.</title>
        <authorList>
            <person name="Kai J."/>
        </authorList>
    </citation>
    <scope>NUCLEOTIDE SEQUENCE [LARGE SCALE GENOMIC DNA]</scope>
    <source>
        <strain evidence="8">f23</strain>
    </source>
</reference>
<comment type="similarity">
    <text evidence="6">Belongs to the LptE lipoprotein family.</text>
</comment>
<evidence type="ECO:0000256" key="3">
    <source>
        <dbReference type="ARBA" id="ARBA00023139"/>
    </source>
</evidence>
<sequence>MDVTKTSNARVSSSPRALWLLAIAALMLAVSACGFKLQGSTPLPFDTLLMKVPENSAFGADLRRSIKAASPNTRLVEQPDIAYDAVLQQISETRDAREVSLNAQGRVEEYELTLTYTFNVTTPDGDIILPNTTLRVVRNLPFDDRVVQAKEGEEATLFEQMQASLVSRIVRRISAPDVTKRYAELKANHK</sequence>
<evidence type="ECO:0000256" key="2">
    <source>
        <dbReference type="ARBA" id="ARBA00023136"/>
    </source>
</evidence>
<evidence type="ECO:0000313" key="7">
    <source>
        <dbReference type="EMBL" id="UOD49544.1"/>
    </source>
</evidence>
<organism evidence="7 8">
    <name type="scientific">Orrella daihaiensis</name>
    <dbReference type="NCBI Taxonomy" id="2782176"/>
    <lineage>
        <taxon>Bacteria</taxon>
        <taxon>Pseudomonadati</taxon>
        <taxon>Pseudomonadota</taxon>
        <taxon>Betaproteobacteria</taxon>
        <taxon>Burkholderiales</taxon>
        <taxon>Alcaligenaceae</taxon>
        <taxon>Orrella</taxon>
    </lineage>
</organism>
<proteinExistence type="inferred from homology"/>
<protein>
    <recommendedName>
        <fullName evidence="6">LPS-assembly lipoprotein LptE</fullName>
    </recommendedName>
</protein>
<evidence type="ECO:0000313" key="8">
    <source>
        <dbReference type="Proteomes" id="UP000831607"/>
    </source>
</evidence>
<evidence type="ECO:0000256" key="1">
    <source>
        <dbReference type="ARBA" id="ARBA00022729"/>
    </source>
</evidence>
<dbReference type="Pfam" id="PF04390">
    <property type="entry name" value="LptE"/>
    <property type="match status" value="1"/>
</dbReference>
<dbReference type="PANTHER" id="PTHR38098">
    <property type="entry name" value="LPS-ASSEMBLY LIPOPROTEIN LPTE"/>
    <property type="match status" value="1"/>
</dbReference>
<keyword evidence="5 6" id="KW-0449">Lipoprotein</keyword>
<comment type="function">
    <text evidence="6">Together with LptD, is involved in the assembly of lipopolysaccharide (LPS) at the surface of the outer membrane. Required for the proper assembly of LptD. Binds LPS and may serve as the LPS recognition site at the outer membrane.</text>
</comment>
<name>A0ABY4AGX4_9BURK</name>
<evidence type="ECO:0000256" key="6">
    <source>
        <dbReference type="HAMAP-Rule" id="MF_01186"/>
    </source>
</evidence>
<keyword evidence="4 6" id="KW-0998">Cell outer membrane</keyword>
<keyword evidence="2 6" id="KW-0472">Membrane</keyword>
<accession>A0ABY4AGX4</accession>